<keyword evidence="2" id="KW-1185">Reference proteome</keyword>
<dbReference type="InParanoid" id="A0A2P5IFD2"/>
<dbReference type="EMBL" id="MAVT02000015">
    <property type="protein sequence ID" value="POS81215.1"/>
    <property type="molecule type" value="Genomic_DNA"/>
</dbReference>
<evidence type="ECO:0000313" key="1">
    <source>
        <dbReference type="EMBL" id="POS81215.1"/>
    </source>
</evidence>
<organism evidence="1 2">
    <name type="scientific">Diaporthe helianthi</name>
    <dbReference type="NCBI Taxonomy" id="158607"/>
    <lineage>
        <taxon>Eukaryota</taxon>
        <taxon>Fungi</taxon>
        <taxon>Dikarya</taxon>
        <taxon>Ascomycota</taxon>
        <taxon>Pezizomycotina</taxon>
        <taxon>Sordariomycetes</taxon>
        <taxon>Sordariomycetidae</taxon>
        <taxon>Diaporthales</taxon>
        <taxon>Diaporthaceae</taxon>
        <taxon>Diaporthe</taxon>
    </lineage>
</organism>
<comment type="caution">
    <text evidence="1">The sequence shown here is derived from an EMBL/GenBank/DDBJ whole genome shotgun (WGS) entry which is preliminary data.</text>
</comment>
<sequence>MPHRGRENEPSHKATKLAAWAGSTQQDAVQRAHAIATTPAAPPTTLFANQELRSVTLSRYTPVFSLPGGESGVYFNFAEYDNLVLSRHVWLALAFMSGGLGRLHRASVLEVEVDDSRD</sequence>
<dbReference type="AlphaFoldDB" id="A0A2P5IFD2"/>
<accession>A0A2P5IFD2</accession>
<proteinExistence type="predicted"/>
<reference evidence="1" key="1">
    <citation type="submission" date="2017-09" db="EMBL/GenBank/DDBJ databases">
        <title>Polyketide synthases of a Diaporthe helianthi virulent isolate.</title>
        <authorList>
            <person name="Baroncelli R."/>
        </authorList>
    </citation>
    <scope>NUCLEOTIDE SEQUENCE [LARGE SCALE GENOMIC DNA]</scope>
    <source>
        <strain evidence="1">7/96</strain>
    </source>
</reference>
<gene>
    <name evidence="1" type="ORF">DHEL01_v200369</name>
</gene>
<evidence type="ECO:0000313" key="2">
    <source>
        <dbReference type="Proteomes" id="UP000094444"/>
    </source>
</evidence>
<name>A0A2P5IFD2_DIAHE</name>
<protein>
    <submittedName>
        <fullName evidence="1">Uncharacterized protein</fullName>
    </submittedName>
</protein>
<dbReference type="Proteomes" id="UP000094444">
    <property type="component" value="Unassembled WGS sequence"/>
</dbReference>